<keyword evidence="2" id="KW-0489">Methyltransferase</keyword>
<dbReference type="InterPro" id="IPR013216">
    <property type="entry name" value="Methyltransf_11"/>
</dbReference>
<dbReference type="GO" id="GO:0032259">
    <property type="term" value="P:methylation"/>
    <property type="evidence" value="ECO:0007669"/>
    <property type="project" value="UniProtKB-KW"/>
</dbReference>
<feature type="domain" description="Methyltransferase type 11" evidence="4">
    <location>
        <begin position="45"/>
        <end position="136"/>
    </location>
</feature>
<evidence type="ECO:0000256" key="3">
    <source>
        <dbReference type="ARBA" id="ARBA00022679"/>
    </source>
</evidence>
<reference evidence="5" key="1">
    <citation type="submission" date="2018-05" db="EMBL/GenBank/DDBJ databases">
        <authorList>
            <person name="Lanie J.A."/>
            <person name="Ng W.-L."/>
            <person name="Kazmierczak K.M."/>
            <person name="Andrzejewski T.M."/>
            <person name="Davidsen T.M."/>
            <person name="Wayne K.J."/>
            <person name="Tettelin H."/>
            <person name="Glass J.I."/>
            <person name="Rusch D."/>
            <person name="Podicherti R."/>
            <person name="Tsui H.-C.T."/>
            <person name="Winkler M.E."/>
        </authorList>
    </citation>
    <scope>NUCLEOTIDE SEQUENCE</scope>
</reference>
<dbReference type="AlphaFoldDB" id="A0A381WBE3"/>
<name>A0A381WBE3_9ZZZZ</name>
<gene>
    <name evidence="5" type="ORF">METZ01_LOCUS102107</name>
</gene>
<evidence type="ECO:0000259" key="4">
    <source>
        <dbReference type="Pfam" id="PF08241"/>
    </source>
</evidence>
<dbReference type="InterPro" id="IPR051052">
    <property type="entry name" value="Diverse_substrate_MTase"/>
</dbReference>
<sequence length="256" mass="28693">MNLTNIQNQFSDHAETYVQSPCFATGESLDKMIELLQEPEINRALDVATGGGHTAMRLCSISDCVVAGDVTVSMLKAAREFMTDNNANNVSCCQHDAHMLPFPKQTFDLVTCRIAPHHFTDVLGFLEEVVRVSRLGAAVGIIDSCTPIQLSAARYINAFERLRDTSHNHSYSCSEWKGLFYEAGLKVEYMQQFRKTLNFQAYCDRKSISGLRRTQLKVMLFQAPEAALKYLNPRNINGELVFDLQEMCVVGRPIVG</sequence>
<dbReference type="Pfam" id="PF08241">
    <property type="entry name" value="Methyltransf_11"/>
    <property type="match status" value="1"/>
</dbReference>
<dbReference type="EMBL" id="UINC01011130">
    <property type="protein sequence ID" value="SVA49253.1"/>
    <property type="molecule type" value="Genomic_DNA"/>
</dbReference>
<dbReference type="PANTHER" id="PTHR44942:SF4">
    <property type="entry name" value="METHYLTRANSFERASE TYPE 11 DOMAIN-CONTAINING PROTEIN"/>
    <property type="match status" value="1"/>
</dbReference>
<organism evidence="5">
    <name type="scientific">marine metagenome</name>
    <dbReference type="NCBI Taxonomy" id="408172"/>
    <lineage>
        <taxon>unclassified sequences</taxon>
        <taxon>metagenomes</taxon>
        <taxon>ecological metagenomes</taxon>
    </lineage>
</organism>
<evidence type="ECO:0000313" key="5">
    <source>
        <dbReference type="EMBL" id="SVA49253.1"/>
    </source>
</evidence>
<dbReference type="InterPro" id="IPR029063">
    <property type="entry name" value="SAM-dependent_MTases_sf"/>
</dbReference>
<dbReference type="CDD" id="cd02440">
    <property type="entry name" value="AdoMet_MTases"/>
    <property type="match status" value="1"/>
</dbReference>
<proteinExistence type="inferred from homology"/>
<protein>
    <recommendedName>
        <fullName evidence="4">Methyltransferase type 11 domain-containing protein</fullName>
    </recommendedName>
</protein>
<dbReference type="PANTHER" id="PTHR44942">
    <property type="entry name" value="METHYLTRANSF_11 DOMAIN-CONTAINING PROTEIN"/>
    <property type="match status" value="1"/>
</dbReference>
<keyword evidence="3" id="KW-0808">Transferase</keyword>
<dbReference type="GO" id="GO:0008757">
    <property type="term" value="F:S-adenosylmethionine-dependent methyltransferase activity"/>
    <property type="evidence" value="ECO:0007669"/>
    <property type="project" value="InterPro"/>
</dbReference>
<dbReference type="Gene3D" id="3.40.50.150">
    <property type="entry name" value="Vaccinia Virus protein VP39"/>
    <property type="match status" value="1"/>
</dbReference>
<dbReference type="SUPFAM" id="SSF53335">
    <property type="entry name" value="S-adenosyl-L-methionine-dependent methyltransferases"/>
    <property type="match status" value="1"/>
</dbReference>
<accession>A0A381WBE3</accession>
<evidence type="ECO:0000256" key="2">
    <source>
        <dbReference type="ARBA" id="ARBA00022603"/>
    </source>
</evidence>
<comment type="similarity">
    <text evidence="1">Belongs to the methyltransferase superfamily.</text>
</comment>
<evidence type="ECO:0000256" key="1">
    <source>
        <dbReference type="ARBA" id="ARBA00008361"/>
    </source>
</evidence>